<evidence type="ECO:0000313" key="8">
    <source>
        <dbReference type="EMBL" id="PIS22455.1"/>
    </source>
</evidence>
<dbReference type="SMART" id="SM00855">
    <property type="entry name" value="PGAM"/>
    <property type="match status" value="1"/>
</dbReference>
<feature type="site" description="Transition state stabilizer" evidence="7">
    <location>
        <position position="192"/>
    </location>
</feature>
<evidence type="ECO:0000256" key="4">
    <source>
        <dbReference type="ARBA" id="ARBA00023235"/>
    </source>
</evidence>
<dbReference type="Gene3D" id="3.40.50.1240">
    <property type="entry name" value="Phosphoglycerate mutase-like"/>
    <property type="match status" value="1"/>
</dbReference>
<evidence type="ECO:0000256" key="6">
    <source>
        <dbReference type="PIRSR" id="PIRSR613078-2"/>
    </source>
</evidence>
<dbReference type="Proteomes" id="UP000231252">
    <property type="component" value="Unassembled WGS sequence"/>
</dbReference>
<dbReference type="EMBL" id="PEYU01000033">
    <property type="protein sequence ID" value="PIS22455.1"/>
    <property type="molecule type" value="Genomic_DNA"/>
</dbReference>
<feature type="binding site" evidence="6">
    <location>
        <begin position="193"/>
        <end position="194"/>
    </location>
    <ligand>
        <name>substrate</name>
    </ligand>
</feature>
<protein>
    <recommendedName>
        <fullName evidence="2">phosphoglycerate mutase (2,3-diphosphoglycerate-dependent)</fullName>
        <ecNumber evidence="2">5.4.2.11</ecNumber>
    </recommendedName>
</protein>
<evidence type="ECO:0000256" key="3">
    <source>
        <dbReference type="ARBA" id="ARBA00023152"/>
    </source>
</evidence>
<keyword evidence="3" id="KW-0324">Glycolysis</keyword>
<feature type="binding site" evidence="6">
    <location>
        <begin position="45"/>
        <end position="52"/>
    </location>
    <ligand>
        <name>substrate</name>
    </ligand>
</feature>
<evidence type="ECO:0000256" key="5">
    <source>
        <dbReference type="PIRSR" id="PIRSR613078-1"/>
    </source>
</evidence>
<name>A0A2H0XCB9_UNCKA</name>
<dbReference type="PANTHER" id="PTHR11931">
    <property type="entry name" value="PHOSPHOGLYCERATE MUTASE"/>
    <property type="match status" value="1"/>
</dbReference>
<evidence type="ECO:0000256" key="1">
    <source>
        <dbReference type="ARBA" id="ARBA00006717"/>
    </source>
</evidence>
<dbReference type="AlphaFoldDB" id="A0A2H0XCB9"/>
<feature type="binding site" evidence="6">
    <location>
        <position position="134"/>
    </location>
    <ligand>
        <name>substrate</name>
    </ligand>
</feature>
<organism evidence="8 9">
    <name type="scientific">candidate division WWE3 bacterium CG08_land_8_20_14_0_20_41_10</name>
    <dbReference type="NCBI Taxonomy" id="1975085"/>
    <lineage>
        <taxon>Bacteria</taxon>
        <taxon>Katanobacteria</taxon>
    </lineage>
</organism>
<dbReference type="InterPro" id="IPR005952">
    <property type="entry name" value="Phosphogly_mut1"/>
</dbReference>
<accession>A0A2H0XCB9</accession>
<sequence length="228" mass="25972">MNLAAFYQKYSKEEVDKAVAYLSYHDAKPLPKDENPAYLILYVFRHGQTTDNADFLFSGWRNPDLTDKGVEQAKILAEKLRDKKLHMLVASDQSRAIKTMELAVTLNDFASKLEIHQDARLKERSYGDLQGTSKLEMQLIDPKLLLEYRRSYDKKPPNGESIADVVARVKSFIDEIVPLMKMYKMNVAVSCHGNSIRGFRQVFEGLTNQQTALIESPLGQDYAAYSIV</sequence>
<feature type="active site" description="Proton donor/acceptor" evidence="5">
    <location>
        <position position="123"/>
    </location>
</feature>
<dbReference type="InterPro" id="IPR029033">
    <property type="entry name" value="His_PPase_superfam"/>
</dbReference>
<reference evidence="9" key="1">
    <citation type="submission" date="2017-09" db="EMBL/GenBank/DDBJ databases">
        <title>Depth-based differentiation of microbial function through sediment-hosted aquifers and enrichment of novel symbionts in the deep terrestrial subsurface.</title>
        <authorList>
            <person name="Probst A.J."/>
            <person name="Ladd B."/>
            <person name="Jarett J.K."/>
            <person name="Geller-Mcgrath D.E."/>
            <person name="Sieber C.M.K."/>
            <person name="Emerson J.B."/>
            <person name="Anantharaman K."/>
            <person name="Thomas B.C."/>
            <person name="Malmstrom R."/>
            <person name="Stieglmeier M."/>
            <person name="Klingl A."/>
            <person name="Woyke T."/>
            <person name="Ryan C.M."/>
            <person name="Banfield J.F."/>
        </authorList>
    </citation>
    <scope>NUCLEOTIDE SEQUENCE [LARGE SCALE GENOMIC DNA]</scope>
</reference>
<dbReference type="GO" id="GO:0004619">
    <property type="term" value="F:phosphoglycerate mutase activity"/>
    <property type="evidence" value="ECO:0007669"/>
    <property type="project" value="UniProtKB-EC"/>
</dbReference>
<dbReference type="InterPro" id="IPR013078">
    <property type="entry name" value="His_Pase_superF_clade-1"/>
</dbReference>
<dbReference type="PROSITE" id="PS00175">
    <property type="entry name" value="PG_MUTASE"/>
    <property type="match status" value="1"/>
</dbReference>
<proteinExistence type="inferred from homology"/>
<gene>
    <name evidence="8" type="ORF">COT50_01885</name>
</gene>
<keyword evidence="4" id="KW-0413">Isomerase</keyword>
<evidence type="ECO:0000313" key="9">
    <source>
        <dbReference type="Proteomes" id="UP000231252"/>
    </source>
</evidence>
<dbReference type="EC" id="5.4.2.11" evidence="2"/>
<evidence type="ECO:0000256" key="2">
    <source>
        <dbReference type="ARBA" id="ARBA00012028"/>
    </source>
</evidence>
<feature type="binding site" evidence="6">
    <location>
        <begin position="149"/>
        <end position="150"/>
    </location>
    <ligand>
        <name>substrate</name>
    </ligand>
</feature>
<dbReference type="GO" id="GO:0006096">
    <property type="term" value="P:glycolytic process"/>
    <property type="evidence" value="ECO:0007669"/>
    <property type="project" value="UniProtKB-KW"/>
</dbReference>
<dbReference type="SUPFAM" id="SSF53254">
    <property type="entry name" value="Phosphoglycerate mutase-like"/>
    <property type="match status" value="1"/>
</dbReference>
<evidence type="ECO:0000256" key="7">
    <source>
        <dbReference type="PIRSR" id="PIRSR613078-3"/>
    </source>
</evidence>
<comment type="similarity">
    <text evidence="1">Belongs to the phosphoglycerate mutase family. BPG-dependent PGAM subfamily.</text>
</comment>
<dbReference type="InterPro" id="IPR001345">
    <property type="entry name" value="PG/BPGM_mutase_AS"/>
</dbReference>
<comment type="caution">
    <text evidence="8">The sequence shown here is derived from an EMBL/GenBank/DDBJ whole genome shotgun (WGS) entry which is preliminary data.</text>
</comment>
<feature type="active site" description="Tele-phosphohistidine intermediate" evidence="5">
    <location>
        <position position="46"/>
    </location>
</feature>
<dbReference type="Pfam" id="PF00300">
    <property type="entry name" value="His_Phos_1"/>
    <property type="match status" value="1"/>
</dbReference>
<dbReference type="CDD" id="cd07067">
    <property type="entry name" value="HP_PGM_like"/>
    <property type="match status" value="1"/>
</dbReference>
<feature type="binding site" evidence="6">
    <location>
        <position position="95"/>
    </location>
    <ligand>
        <name>substrate</name>
    </ligand>
</feature>
<feature type="binding site" evidence="6">
    <location>
        <begin position="123"/>
        <end position="126"/>
    </location>
    <ligand>
        <name>substrate</name>
    </ligand>
</feature>